<dbReference type="RefSeq" id="WP_144238137.1">
    <property type="nucleotide sequence ID" value="NZ_JACJTA010000008.1"/>
</dbReference>
<evidence type="ECO:0000313" key="1">
    <source>
        <dbReference type="EMBL" id="MBD2604083.1"/>
    </source>
</evidence>
<accession>A0ABR8GL86</accession>
<keyword evidence="2" id="KW-1185">Reference proteome</keyword>
<gene>
    <name evidence="1" type="ORF">H6G81_05980</name>
</gene>
<proteinExistence type="predicted"/>
<organism evidence="1 2">
    <name type="scientific">Scytonema hofmannii FACHB-248</name>
    <dbReference type="NCBI Taxonomy" id="1842502"/>
    <lineage>
        <taxon>Bacteria</taxon>
        <taxon>Bacillati</taxon>
        <taxon>Cyanobacteriota</taxon>
        <taxon>Cyanophyceae</taxon>
        <taxon>Nostocales</taxon>
        <taxon>Scytonemataceae</taxon>
        <taxon>Scytonema</taxon>
    </lineage>
</organism>
<dbReference type="Proteomes" id="UP000660380">
    <property type="component" value="Unassembled WGS sequence"/>
</dbReference>
<protein>
    <submittedName>
        <fullName evidence="1">Uncharacterized protein</fullName>
    </submittedName>
</protein>
<sequence length="66" mass="7672">MPFLLILNQSIKRDRQRQRRSLRAIATPAQFLKFLSSKLFGVFQPSNSRSINRLAGWTTPLSNRQI</sequence>
<dbReference type="EMBL" id="JACJTA010000008">
    <property type="protein sequence ID" value="MBD2604083.1"/>
    <property type="molecule type" value="Genomic_DNA"/>
</dbReference>
<reference evidence="1 2" key="1">
    <citation type="journal article" date="2020" name="ISME J.">
        <title>Comparative genomics reveals insights into cyanobacterial evolution and habitat adaptation.</title>
        <authorList>
            <person name="Chen M.Y."/>
            <person name="Teng W.K."/>
            <person name="Zhao L."/>
            <person name="Hu C.X."/>
            <person name="Zhou Y.K."/>
            <person name="Han B.P."/>
            <person name="Song L.R."/>
            <person name="Shu W.S."/>
        </authorList>
    </citation>
    <scope>NUCLEOTIDE SEQUENCE [LARGE SCALE GENOMIC DNA]</scope>
    <source>
        <strain evidence="1 2">FACHB-248</strain>
    </source>
</reference>
<name>A0ABR8GL86_9CYAN</name>
<comment type="caution">
    <text evidence="1">The sequence shown here is derived from an EMBL/GenBank/DDBJ whole genome shotgun (WGS) entry which is preliminary data.</text>
</comment>
<evidence type="ECO:0000313" key="2">
    <source>
        <dbReference type="Proteomes" id="UP000660380"/>
    </source>
</evidence>